<feature type="compositionally biased region" description="Low complexity" evidence="1">
    <location>
        <begin position="84"/>
        <end position="100"/>
    </location>
</feature>
<feature type="compositionally biased region" description="Polar residues" evidence="1">
    <location>
        <begin position="661"/>
        <end position="672"/>
    </location>
</feature>
<evidence type="ECO:0000313" key="2">
    <source>
        <dbReference type="EMBL" id="TEB30559.1"/>
    </source>
</evidence>
<dbReference type="EMBL" id="QPFP01000022">
    <property type="protein sequence ID" value="TEB30559.1"/>
    <property type="molecule type" value="Genomic_DNA"/>
</dbReference>
<feature type="region of interest" description="Disordered" evidence="1">
    <location>
        <begin position="426"/>
        <end position="613"/>
    </location>
</feature>
<sequence length="1201" mass="125370">MQAASGLVDGCPNPPPNPRFSKMPQSEASSSHRPPSPAPSNDKGKSRVDEEELPEEPRADTPPPLIARAPTPLPPPPAPPVPAPVLSAPVPAPAPARVLRGLQDDPVARDILSHWRSERQDSSDDEDNVPSRVNHTRSPLSPAPPQTNATARQFPPPGTLVVVQGIVHTADVSRPPTDRPSTGTDTRGGAFTRSSPPSSFGRSSTDSSTTSASESIPSSGTGSRSSGISPGSVDVLGTLLSVAAAATAASLLTGSSEPILSPGLAPPGSTNPGSPFGGDQAAAQEQDTTFAASRAERMRQAWGTIRERLGLRPTPSPRTSLGLGLGAASGLGGPGAGSAATDTREIMLEEMARAFNIGLGLNGFGTAPSSPGSTATTTSPDGDVRARGTVPVDDEISEESTGSGTLPPEGSFDRFLVDLQSDLRVALTGDETEEGLGDRQQPEQEAIEAPIDSTSAQAASTSQPPPPSTTPPPLPIPAASMGSEPTTALALDVEDPAEDGDDDMPPLESVTDSENETRENETTDDSEDDVPMTDEERQRFMDALAREIGINLQNVRPLSEQVDGDATPRATGPSPSAEQTTTDQLASETPSATNGAPASGPMSSTGSRNGRMDESGRINWWRLYRFPAINSAAPSPSTSSSASPPATTLASESPSAPTSTDEVPTSSGSQRPVSPAQPPATSITSTNTISAPAPTTTPFLPNFLPPPAGQTVVPVIVNHTHTHGHLHNHNHAHHLGRPTQPMSSFAAPAPAHPRTRQEELAVLEDMLREAEAEAEADTLLYDSLERMTRGSGNGATGVEAPDRRDPWERLTGHQTREGHARARGQRVTVEEVEDEDAAGPSRPRPQPRRDVDVLIAEDEALDLEDADDEEEDSDDEKEDAEVSEEEEDDEDEARDDYYRRSDRNARARALAKAEAKKEAKLQAKEEKRRRKERREKARQARAARLAAAADARARAAANASSSAGASGSGSGDAFGTSPVRGASTPLGSGGERERGATGTTAWSRYAEQLRDLHNQMREERGGPALRSPVSPLGAGLASPLRPPIPGTGAGGLGVGMTMGGVGGMGGGTGAGMGMGMGLPAGPGSRTFLIYVIGGYYPPDHTIVTGGPESFQSFEALLELAEMLGHAKPPTVTKEEIEKSGLETIKPAQLAEYEQAGKISSNCTERCLICLDDYEPEDDTGRNNCPACRSTGVNAESNPTPA</sequence>
<dbReference type="STRING" id="71717.A0A4Y7TAG9"/>
<feature type="compositionally biased region" description="Low complexity" evidence="1">
    <location>
        <begin position="679"/>
        <end position="702"/>
    </location>
</feature>
<feature type="compositionally biased region" description="Basic and acidic residues" evidence="1">
    <location>
        <begin position="800"/>
        <end position="820"/>
    </location>
</feature>
<dbReference type="AlphaFoldDB" id="A0A4Y7TAG9"/>
<accession>A0A4Y7TAG9</accession>
<feature type="compositionally biased region" description="Low complexity" evidence="1">
    <location>
        <begin position="453"/>
        <end position="462"/>
    </location>
</feature>
<comment type="caution">
    <text evidence="2">The sequence shown here is derived from an EMBL/GenBank/DDBJ whole genome shotgun (WGS) entry which is preliminary data.</text>
</comment>
<gene>
    <name evidence="2" type="ORF">FA13DRAFT_1814396</name>
</gene>
<feature type="region of interest" description="Disordered" evidence="1">
    <location>
        <begin position="785"/>
        <end position="1000"/>
    </location>
</feature>
<feature type="compositionally biased region" description="Polar residues" evidence="1">
    <location>
        <begin position="573"/>
        <end position="608"/>
    </location>
</feature>
<feature type="region of interest" description="Disordered" evidence="1">
    <location>
        <begin position="360"/>
        <end position="414"/>
    </location>
</feature>
<feature type="compositionally biased region" description="Acidic residues" evidence="1">
    <location>
        <begin position="855"/>
        <end position="894"/>
    </location>
</feature>
<feature type="compositionally biased region" description="Pro residues" evidence="1">
    <location>
        <begin position="60"/>
        <end position="83"/>
    </location>
</feature>
<feature type="compositionally biased region" description="Basic and acidic residues" evidence="1">
    <location>
        <begin position="102"/>
        <end position="122"/>
    </location>
</feature>
<feature type="compositionally biased region" description="Low complexity" evidence="1">
    <location>
        <begin position="192"/>
        <end position="233"/>
    </location>
</feature>
<organism evidence="2 3">
    <name type="scientific">Coprinellus micaceus</name>
    <name type="common">Glistening ink-cap mushroom</name>
    <name type="synonym">Coprinus micaceus</name>
    <dbReference type="NCBI Taxonomy" id="71717"/>
    <lineage>
        <taxon>Eukaryota</taxon>
        <taxon>Fungi</taxon>
        <taxon>Dikarya</taxon>
        <taxon>Basidiomycota</taxon>
        <taxon>Agaricomycotina</taxon>
        <taxon>Agaricomycetes</taxon>
        <taxon>Agaricomycetidae</taxon>
        <taxon>Agaricales</taxon>
        <taxon>Agaricineae</taxon>
        <taxon>Psathyrellaceae</taxon>
        <taxon>Coprinellus</taxon>
    </lineage>
</organism>
<feature type="compositionally biased region" description="Polar residues" evidence="1">
    <location>
        <begin position="1190"/>
        <end position="1201"/>
    </location>
</feature>
<reference evidence="2 3" key="1">
    <citation type="journal article" date="2019" name="Nat. Ecol. Evol.">
        <title>Megaphylogeny resolves global patterns of mushroom evolution.</title>
        <authorList>
            <person name="Varga T."/>
            <person name="Krizsan K."/>
            <person name="Foldi C."/>
            <person name="Dima B."/>
            <person name="Sanchez-Garcia M."/>
            <person name="Sanchez-Ramirez S."/>
            <person name="Szollosi G.J."/>
            <person name="Szarkandi J.G."/>
            <person name="Papp V."/>
            <person name="Albert L."/>
            <person name="Andreopoulos W."/>
            <person name="Angelini C."/>
            <person name="Antonin V."/>
            <person name="Barry K.W."/>
            <person name="Bougher N.L."/>
            <person name="Buchanan P."/>
            <person name="Buyck B."/>
            <person name="Bense V."/>
            <person name="Catcheside P."/>
            <person name="Chovatia M."/>
            <person name="Cooper J."/>
            <person name="Damon W."/>
            <person name="Desjardin D."/>
            <person name="Finy P."/>
            <person name="Geml J."/>
            <person name="Haridas S."/>
            <person name="Hughes K."/>
            <person name="Justo A."/>
            <person name="Karasinski D."/>
            <person name="Kautmanova I."/>
            <person name="Kiss B."/>
            <person name="Kocsube S."/>
            <person name="Kotiranta H."/>
            <person name="LaButti K.M."/>
            <person name="Lechner B.E."/>
            <person name="Liimatainen K."/>
            <person name="Lipzen A."/>
            <person name="Lukacs Z."/>
            <person name="Mihaltcheva S."/>
            <person name="Morgado L.N."/>
            <person name="Niskanen T."/>
            <person name="Noordeloos M.E."/>
            <person name="Ohm R.A."/>
            <person name="Ortiz-Santana B."/>
            <person name="Ovrebo C."/>
            <person name="Racz N."/>
            <person name="Riley R."/>
            <person name="Savchenko A."/>
            <person name="Shiryaev A."/>
            <person name="Soop K."/>
            <person name="Spirin V."/>
            <person name="Szebenyi C."/>
            <person name="Tomsovsky M."/>
            <person name="Tulloss R.E."/>
            <person name="Uehling J."/>
            <person name="Grigoriev I.V."/>
            <person name="Vagvolgyi C."/>
            <person name="Papp T."/>
            <person name="Martin F.M."/>
            <person name="Miettinen O."/>
            <person name="Hibbett D.S."/>
            <person name="Nagy L.G."/>
        </authorList>
    </citation>
    <scope>NUCLEOTIDE SEQUENCE [LARGE SCALE GENOMIC DNA]</scope>
    <source>
        <strain evidence="2 3">FP101781</strain>
    </source>
</reference>
<proteinExistence type="predicted"/>
<protein>
    <recommendedName>
        <fullName evidence="4">RING-type domain-containing protein</fullName>
    </recommendedName>
</protein>
<name>A0A4Y7TAG9_COPMI</name>
<evidence type="ECO:0000256" key="1">
    <source>
        <dbReference type="SAM" id="MobiDB-lite"/>
    </source>
</evidence>
<feature type="region of interest" description="Disordered" evidence="1">
    <location>
        <begin position="256"/>
        <end position="291"/>
    </location>
</feature>
<feature type="compositionally biased region" description="Low complexity" evidence="1">
    <location>
        <begin position="632"/>
        <end position="660"/>
    </location>
</feature>
<feature type="compositionally biased region" description="Basic residues" evidence="1">
    <location>
        <begin position="723"/>
        <end position="736"/>
    </location>
</feature>
<evidence type="ECO:0000313" key="3">
    <source>
        <dbReference type="Proteomes" id="UP000298030"/>
    </source>
</evidence>
<keyword evidence="3" id="KW-1185">Reference proteome</keyword>
<feature type="compositionally biased region" description="Pro residues" evidence="1">
    <location>
        <begin position="463"/>
        <end position="476"/>
    </location>
</feature>
<evidence type="ECO:0008006" key="4">
    <source>
        <dbReference type="Google" id="ProtNLM"/>
    </source>
</evidence>
<feature type="compositionally biased region" description="Basic and acidic residues" evidence="1">
    <location>
        <begin position="895"/>
        <end position="926"/>
    </location>
</feature>
<feature type="region of interest" description="Disordered" evidence="1">
    <location>
        <begin position="1176"/>
        <end position="1201"/>
    </location>
</feature>
<feature type="region of interest" description="Disordered" evidence="1">
    <location>
        <begin position="1"/>
        <end position="233"/>
    </location>
</feature>
<dbReference type="Proteomes" id="UP000298030">
    <property type="component" value="Unassembled WGS sequence"/>
</dbReference>
<feature type="region of interest" description="Disordered" evidence="1">
    <location>
        <begin position="723"/>
        <end position="754"/>
    </location>
</feature>
<dbReference type="OrthoDB" id="8062037at2759"/>
<feature type="compositionally biased region" description="Acidic residues" evidence="1">
    <location>
        <begin position="522"/>
        <end position="533"/>
    </location>
</feature>
<feature type="compositionally biased region" description="Acidic residues" evidence="1">
    <location>
        <begin position="492"/>
        <end position="505"/>
    </location>
</feature>
<feature type="compositionally biased region" description="Low complexity" evidence="1">
    <location>
        <begin position="365"/>
        <end position="381"/>
    </location>
</feature>
<feature type="compositionally biased region" description="Low complexity" evidence="1">
    <location>
        <begin position="940"/>
        <end position="965"/>
    </location>
</feature>
<feature type="region of interest" description="Disordered" evidence="1">
    <location>
        <begin position="632"/>
        <end position="705"/>
    </location>
</feature>